<evidence type="ECO:0008006" key="3">
    <source>
        <dbReference type="Google" id="ProtNLM"/>
    </source>
</evidence>
<dbReference type="PROSITE" id="PS51257">
    <property type="entry name" value="PROKAR_LIPOPROTEIN"/>
    <property type="match status" value="1"/>
</dbReference>
<keyword evidence="2" id="KW-1185">Reference proteome</keyword>
<dbReference type="RefSeq" id="WP_053380191.1">
    <property type="nucleotide sequence ID" value="NZ_CP011801.1"/>
</dbReference>
<dbReference type="EMBL" id="CP011801">
    <property type="protein sequence ID" value="ALA59116.1"/>
    <property type="molecule type" value="Genomic_DNA"/>
</dbReference>
<dbReference type="AlphaFoldDB" id="A0A0K2GDT7"/>
<organism evidence="1 2">
    <name type="scientific">Nitrospira moscoviensis</name>
    <dbReference type="NCBI Taxonomy" id="42253"/>
    <lineage>
        <taxon>Bacteria</taxon>
        <taxon>Pseudomonadati</taxon>
        <taxon>Nitrospirota</taxon>
        <taxon>Nitrospiria</taxon>
        <taxon>Nitrospirales</taxon>
        <taxon>Nitrospiraceae</taxon>
        <taxon>Nitrospira</taxon>
    </lineage>
</organism>
<proteinExistence type="predicted"/>
<dbReference type="KEGG" id="nmv:NITMOv2_2705"/>
<evidence type="ECO:0000313" key="1">
    <source>
        <dbReference type="EMBL" id="ALA59116.1"/>
    </source>
</evidence>
<dbReference type="Proteomes" id="UP000069205">
    <property type="component" value="Chromosome"/>
</dbReference>
<protein>
    <recommendedName>
        <fullName evidence="3">Lipoprotein</fullName>
    </recommendedName>
</protein>
<evidence type="ECO:0000313" key="2">
    <source>
        <dbReference type="Proteomes" id="UP000069205"/>
    </source>
</evidence>
<dbReference type="PATRIC" id="fig|42253.5.peg.2675"/>
<dbReference type="STRING" id="42253.NITMOv2_2705"/>
<dbReference type="OrthoDB" id="8554933at2"/>
<gene>
    <name evidence="1" type="ORF">NITMOv2_2705</name>
</gene>
<sequence length="401" mass="45161">MGKENNTRGKGRTLLPVACFLLPCLLSACLSPIALHRAVLAYDETVQQVSSEQLLLNIVRARFYQPLHFTKVASVAATFDFRVTAGVVPPEGDARGLAGPLFNATVAENPTVTIVPIDGEEFTTRLLTPLDEMRFLKLLEIGTDLGMALRMVGASMRLEIDGRSRVLYNDPARRPQYEEFRRRVLHLASMYEANHLHIDKVMFEEKWIGRMQDLRPEDVLQALEKGYAWGRAAGDRYRLSRMRVLISNYHPDDLSAGERSKLSEHLREWPPNDVMVDIRPGYPGGDYPFQGEITLRSFNSILEFLARSAVEPVEFPVEKDPRSGAVRHNPALTLDIVESDRPLPEAAVAVRYEGRYYGIKRPVGQHPADLWNAKAFTMLFHVYQMMVQPLNAPVPGIAIAK</sequence>
<reference evidence="1 2" key="1">
    <citation type="journal article" date="2015" name="Proc. Natl. Acad. Sci. U.S.A.">
        <title>Expanded metabolic versatility of ubiquitous nitrite-oxidizing bacteria from the genus Nitrospira.</title>
        <authorList>
            <person name="Koch H."/>
            <person name="Lucker S."/>
            <person name="Albertsen M."/>
            <person name="Kitzinger K."/>
            <person name="Herbold C."/>
            <person name="Spieck E."/>
            <person name="Nielsen P.H."/>
            <person name="Wagner M."/>
            <person name="Daims H."/>
        </authorList>
    </citation>
    <scope>NUCLEOTIDE SEQUENCE [LARGE SCALE GENOMIC DNA]</scope>
    <source>
        <strain evidence="1 2">NSP M-1</strain>
    </source>
</reference>
<accession>A0A0K2GDT7</accession>
<name>A0A0K2GDT7_NITMO</name>